<organism evidence="5 6">
    <name type="scientific">Pendulispora rubella</name>
    <dbReference type="NCBI Taxonomy" id="2741070"/>
    <lineage>
        <taxon>Bacteria</taxon>
        <taxon>Pseudomonadati</taxon>
        <taxon>Myxococcota</taxon>
        <taxon>Myxococcia</taxon>
        <taxon>Myxococcales</taxon>
        <taxon>Sorangiineae</taxon>
        <taxon>Pendulisporaceae</taxon>
        <taxon>Pendulispora</taxon>
    </lineage>
</organism>
<keyword evidence="3" id="KW-0804">Transcription</keyword>
<reference evidence="5" key="1">
    <citation type="submission" date="2021-12" db="EMBL/GenBank/DDBJ databases">
        <title>Discovery of the Pendulisporaceae a myxobacterial family with distinct sporulation behavior and unique specialized metabolism.</title>
        <authorList>
            <person name="Garcia R."/>
            <person name="Popoff A."/>
            <person name="Bader C.D."/>
            <person name="Loehr J."/>
            <person name="Walesch S."/>
            <person name="Walt C."/>
            <person name="Boldt J."/>
            <person name="Bunk B."/>
            <person name="Haeckl F.J.F.P.J."/>
            <person name="Gunesch A.P."/>
            <person name="Birkelbach J."/>
            <person name="Nuebel U."/>
            <person name="Pietschmann T."/>
            <person name="Bach T."/>
            <person name="Mueller R."/>
        </authorList>
    </citation>
    <scope>NUCLEOTIDE SEQUENCE</scope>
    <source>
        <strain evidence="5">MSr11367</strain>
    </source>
</reference>
<dbReference type="EMBL" id="CP089983">
    <property type="protein sequence ID" value="WXB05025.1"/>
    <property type="molecule type" value="Genomic_DNA"/>
</dbReference>
<evidence type="ECO:0000259" key="4">
    <source>
        <dbReference type="PROSITE" id="PS01124"/>
    </source>
</evidence>
<dbReference type="Gene3D" id="1.10.10.60">
    <property type="entry name" value="Homeodomain-like"/>
    <property type="match status" value="1"/>
</dbReference>
<evidence type="ECO:0000256" key="3">
    <source>
        <dbReference type="ARBA" id="ARBA00023163"/>
    </source>
</evidence>
<protein>
    <submittedName>
        <fullName evidence="5">AraC family transcriptional regulator</fullName>
    </submittedName>
</protein>
<dbReference type="InterPro" id="IPR050204">
    <property type="entry name" value="AraC_XylS_family_regulators"/>
</dbReference>
<gene>
    <name evidence="5" type="ORF">LVJ94_50050</name>
</gene>
<dbReference type="Proteomes" id="UP001374803">
    <property type="component" value="Chromosome"/>
</dbReference>
<evidence type="ECO:0000256" key="1">
    <source>
        <dbReference type="ARBA" id="ARBA00023015"/>
    </source>
</evidence>
<evidence type="ECO:0000313" key="6">
    <source>
        <dbReference type="Proteomes" id="UP001374803"/>
    </source>
</evidence>
<dbReference type="RefSeq" id="WP_394834668.1">
    <property type="nucleotide sequence ID" value="NZ_CP089929.1"/>
</dbReference>
<keyword evidence="2" id="KW-0238">DNA-binding</keyword>
<dbReference type="Pfam" id="PF12833">
    <property type="entry name" value="HTH_18"/>
    <property type="match status" value="1"/>
</dbReference>
<keyword evidence="6" id="KW-1185">Reference proteome</keyword>
<dbReference type="SUPFAM" id="SSF46689">
    <property type="entry name" value="Homeodomain-like"/>
    <property type="match status" value="2"/>
</dbReference>
<dbReference type="PROSITE" id="PS01124">
    <property type="entry name" value="HTH_ARAC_FAMILY_2"/>
    <property type="match status" value="1"/>
</dbReference>
<dbReference type="PANTHER" id="PTHR46796">
    <property type="entry name" value="HTH-TYPE TRANSCRIPTIONAL ACTIVATOR RHAS-RELATED"/>
    <property type="match status" value="1"/>
</dbReference>
<evidence type="ECO:0000256" key="2">
    <source>
        <dbReference type="ARBA" id="ARBA00023125"/>
    </source>
</evidence>
<dbReference type="InterPro" id="IPR009057">
    <property type="entry name" value="Homeodomain-like_sf"/>
</dbReference>
<keyword evidence="1" id="KW-0805">Transcription regulation</keyword>
<dbReference type="SMART" id="SM00342">
    <property type="entry name" value="HTH_ARAC"/>
    <property type="match status" value="1"/>
</dbReference>
<sequence>MAVEMTRVENDTRLWTGHATRYGLTLVFAGAFDFWYRRRIATHSVGLLKLKEPGEVHRDVRVHAPVTAAGMTVAPADVDRVAEACGRATVPHFSVAVTRGGGRVEALASRLHDALAAGSRLAQESLLVETLAALWEDYGESRGERVPAEAKVARRVREYLHANWRGEVCLSAMAAAAGRSKYHVLRLFREEYGLAPYEYVTHLRVAQARLLLEAGVPAAQVATDVGLYDQSQLHRHFKRITGTTPARYARVARVARGLGAGRPR</sequence>
<name>A0ABZ2L749_9BACT</name>
<evidence type="ECO:0000313" key="5">
    <source>
        <dbReference type="EMBL" id="WXB05025.1"/>
    </source>
</evidence>
<feature type="domain" description="HTH araC/xylS-type" evidence="4">
    <location>
        <begin position="154"/>
        <end position="251"/>
    </location>
</feature>
<accession>A0ABZ2L749</accession>
<proteinExistence type="predicted"/>
<dbReference type="InterPro" id="IPR018060">
    <property type="entry name" value="HTH_AraC"/>
</dbReference>